<feature type="compositionally biased region" description="Basic and acidic residues" evidence="3">
    <location>
        <begin position="234"/>
        <end position="249"/>
    </location>
</feature>
<dbReference type="EC" id="3.1.3.16" evidence="2"/>
<feature type="region of interest" description="Disordered" evidence="3">
    <location>
        <begin position="283"/>
        <end position="324"/>
    </location>
</feature>
<dbReference type="PANTHER" id="PTHR14732">
    <property type="entry name" value="RNA POLYMERASE II SUBUNIT B1 CTD PHOSPHATASE RPAP2-RELATED"/>
    <property type="match status" value="1"/>
</dbReference>
<keyword evidence="2" id="KW-0539">Nucleus</keyword>
<comment type="catalytic activity">
    <reaction evidence="2">
        <text>O-phospho-L-threonyl-[protein] + H2O = L-threonyl-[protein] + phosphate</text>
        <dbReference type="Rhea" id="RHEA:47004"/>
        <dbReference type="Rhea" id="RHEA-COMP:11060"/>
        <dbReference type="Rhea" id="RHEA-COMP:11605"/>
        <dbReference type="ChEBI" id="CHEBI:15377"/>
        <dbReference type="ChEBI" id="CHEBI:30013"/>
        <dbReference type="ChEBI" id="CHEBI:43474"/>
        <dbReference type="ChEBI" id="CHEBI:61977"/>
        <dbReference type="EC" id="3.1.3.16"/>
    </reaction>
</comment>
<keyword evidence="2" id="KW-0378">Hydrolase</keyword>
<evidence type="ECO:0000256" key="3">
    <source>
        <dbReference type="SAM" id="MobiDB-lite"/>
    </source>
</evidence>
<dbReference type="InterPro" id="IPR039693">
    <property type="entry name" value="Rtr1/RPAP2"/>
</dbReference>
<sequence length="570" mass="65684">MNTKSSKARMKRANQIKAAKAAKSMPAAILLKKKEESDAKALSIVEKLIEPQVDVQWMLDNLQYINRSHMEDIAEERAITKICGYVLCDNPLTKVVNKKYSISVVRNKIYDIEMMKNYCCFTCHSAMTYIMVQMLASPLWLRNYEKISKFKIKEKNTLKRDETTPGIEINIAGIQLTNDDLPKKKFRGNKTDCQSDEESEENEINDDDNEDGEELDRENGNDEEVDREDDERDEEKLNNEDKKPSKNLNVKDRRIKDNIDSLTDKLKKVVKFRDEVEVRSDNLTNNSIQSSSKTTRERNINDSDSKTGVKRERQKSQRPFSEPLTERLEKNFRELITAHTIKFLLGEKTEKQSIVKNIKNQERYARLCERLDKLDIDLEEPETSAPMDLRPAPHFEVLQEQANDLVIKVNAFFKGNLEIETPVSVNEDKKDEEGDTVIPLTDAHAPNALRKRLFLEKLDKVIPDLLPTLSCPGGIEYDYTVERITAVKLIVSTFNLTAKNIVFKTNEWMVVGLIMIKMLAFHDELINSMLATKHAASRITMLLLSYDLESDYLDSLMKSLIIDSDKNKFI</sequence>
<protein>
    <recommendedName>
        <fullName evidence="2">RNA polymerase II subunit B1 CTD phosphatase RPAP2 homolog</fullName>
        <ecNumber evidence="2">3.1.3.16</ecNumber>
    </recommendedName>
</protein>
<proteinExistence type="inferred from homology"/>
<dbReference type="OrthoDB" id="2590500at2759"/>
<reference evidence="5" key="2">
    <citation type="submission" date="2021-04" db="EMBL/GenBank/DDBJ databases">
        <title>Genome-wide patterns of bracovirus chromosomal integration into multiple host tissues during parasitism.</title>
        <authorList>
            <person name="Chebbi M.A.C."/>
        </authorList>
    </citation>
    <scope>NUCLEOTIDE SEQUENCE</scope>
    <source>
        <tissue evidence="5">Whole body</tissue>
    </source>
</reference>
<comment type="catalytic activity">
    <reaction evidence="2">
        <text>O-phospho-L-seryl-[protein] + H2O = L-seryl-[protein] + phosphate</text>
        <dbReference type="Rhea" id="RHEA:20629"/>
        <dbReference type="Rhea" id="RHEA-COMP:9863"/>
        <dbReference type="Rhea" id="RHEA-COMP:11604"/>
        <dbReference type="ChEBI" id="CHEBI:15377"/>
        <dbReference type="ChEBI" id="CHEBI:29999"/>
        <dbReference type="ChEBI" id="CHEBI:43474"/>
        <dbReference type="ChEBI" id="CHEBI:83421"/>
        <dbReference type="EC" id="3.1.3.16"/>
    </reaction>
</comment>
<dbReference type="Pfam" id="PF04181">
    <property type="entry name" value="RPAP2_Rtr1"/>
    <property type="match status" value="1"/>
</dbReference>
<gene>
    <name evidence="5" type="ORF">G9C98_006650</name>
</gene>
<dbReference type="InterPro" id="IPR007308">
    <property type="entry name" value="Rtr1/RPAP2_dom"/>
</dbReference>
<evidence type="ECO:0000256" key="2">
    <source>
        <dbReference type="RuleBase" id="RU367080"/>
    </source>
</evidence>
<dbReference type="GO" id="GO:0008270">
    <property type="term" value="F:zinc ion binding"/>
    <property type="evidence" value="ECO:0007669"/>
    <property type="project" value="UniProtKB-KW"/>
</dbReference>
<evidence type="ECO:0000313" key="6">
    <source>
        <dbReference type="Proteomes" id="UP000729913"/>
    </source>
</evidence>
<keyword evidence="2" id="KW-0863">Zinc-finger</keyword>
<organism evidence="5 6">
    <name type="scientific">Cotesia typhae</name>
    <dbReference type="NCBI Taxonomy" id="2053667"/>
    <lineage>
        <taxon>Eukaryota</taxon>
        <taxon>Metazoa</taxon>
        <taxon>Ecdysozoa</taxon>
        <taxon>Arthropoda</taxon>
        <taxon>Hexapoda</taxon>
        <taxon>Insecta</taxon>
        <taxon>Pterygota</taxon>
        <taxon>Neoptera</taxon>
        <taxon>Endopterygota</taxon>
        <taxon>Hymenoptera</taxon>
        <taxon>Apocrita</taxon>
        <taxon>Ichneumonoidea</taxon>
        <taxon>Braconidae</taxon>
        <taxon>Microgastrinae</taxon>
        <taxon>Cotesia</taxon>
    </lineage>
</organism>
<keyword evidence="2" id="KW-0904">Protein phosphatase</keyword>
<reference evidence="5" key="1">
    <citation type="submission" date="2020-03" db="EMBL/GenBank/DDBJ databases">
        <authorList>
            <person name="Chebbi M.A."/>
            <person name="Drezen J.M."/>
        </authorList>
    </citation>
    <scope>NUCLEOTIDE SEQUENCE</scope>
    <source>
        <tissue evidence="5">Whole body</tissue>
    </source>
</reference>
<evidence type="ECO:0000256" key="1">
    <source>
        <dbReference type="PROSITE-ProRule" id="PRU00812"/>
    </source>
</evidence>
<dbReference type="PROSITE" id="PS51479">
    <property type="entry name" value="ZF_RTR1"/>
    <property type="match status" value="1"/>
</dbReference>
<feature type="domain" description="RTR1-type" evidence="4">
    <location>
        <begin position="60"/>
        <end position="143"/>
    </location>
</feature>
<feature type="compositionally biased region" description="Acidic residues" evidence="3">
    <location>
        <begin position="194"/>
        <end position="233"/>
    </location>
</feature>
<dbReference type="GO" id="GO:0005634">
    <property type="term" value="C:nucleus"/>
    <property type="evidence" value="ECO:0007669"/>
    <property type="project" value="UniProtKB-SubCell"/>
</dbReference>
<keyword evidence="2" id="KW-0862">Zinc</keyword>
<dbReference type="EMBL" id="JAAOIC020000044">
    <property type="protein sequence ID" value="KAG8038323.1"/>
    <property type="molecule type" value="Genomic_DNA"/>
</dbReference>
<dbReference type="AlphaFoldDB" id="A0A8J5QQH9"/>
<evidence type="ECO:0000313" key="5">
    <source>
        <dbReference type="EMBL" id="KAG8038323.1"/>
    </source>
</evidence>
<dbReference type="GO" id="GO:0005737">
    <property type="term" value="C:cytoplasm"/>
    <property type="evidence" value="ECO:0007669"/>
    <property type="project" value="TreeGrafter"/>
</dbReference>
<comment type="function">
    <text evidence="2">Putative RNA polymerase II subunit B1 C-terminal domain (CTD) phosphatase involved in RNA polymerase II transcription regulation.</text>
</comment>
<feature type="compositionally biased region" description="Polar residues" evidence="3">
    <location>
        <begin position="283"/>
        <end position="293"/>
    </location>
</feature>
<keyword evidence="6" id="KW-1185">Reference proteome</keyword>
<dbReference type="PANTHER" id="PTHR14732:SF0">
    <property type="entry name" value="RNA POLYMERASE II SUBUNIT B1 CTD PHOSPHATASE RPAP2-RELATED"/>
    <property type="match status" value="1"/>
</dbReference>
<dbReference type="GO" id="GO:0043175">
    <property type="term" value="F:RNA polymerase core enzyme binding"/>
    <property type="evidence" value="ECO:0007669"/>
    <property type="project" value="UniProtKB-UniRule"/>
</dbReference>
<comment type="similarity">
    <text evidence="1 2">Belongs to the RPAP2 family.</text>
</comment>
<feature type="compositionally biased region" description="Basic and acidic residues" evidence="3">
    <location>
        <begin position="294"/>
        <end position="315"/>
    </location>
</feature>
<comment type="subcellular location">
    <subcellularLocation>
        <location evidence="2">Nucleus</location>
    </subcellularLocation>
</comment>
<accession>A0A8J5QQH9</accession>
<comment type="caution">
    <text evidence="5">The sequence shown here is derived from an EMBL/GenBank/DDBJ whole genome shotgun (WGS) entry which is preliminary data.</text>
</comment>
<dbReference type="GO" id="GO:0008420">
    <property type="term" value="F:RNA polymerase II CTD heptapeptide repeat phosphatase activity"/>
    <property type="evidence" value="ECO:0007669"/>
    <property type="project" value="UniProtKB-UniRule"/>
</dbReference>
<feature type="region of interest" description="Disordered" evidence="3">
    <location>
        <begin position="185"/>
        <end position="249"/>
    </location>
</feature>
<name>A0A8J5QQH9_9HYME</name>
<evidence type="ECO:0000259" key="4">
    <source>
        <dbReference type="PROSITE" id="PS51479"/>
    </source>
</evidence>
<keyword evidence="2" id="KW-0479">Metal-binding</keyword>
<dbReference type="Proteomes" id="UP000729913">
    <property type="component" value="Unassembled WGS sequence"/>
</dbReference>